<sequence>MSGHRSSTMISNSEKDVPGRHRVILNRAGGRRDNFTGDRTTLATSHTSTGDEVSVSLDVAEPPGTSVTLDWPQGQPTESILAYPTVISADRNVVLFGISTLDERSQVSVNLLRSGSDEWEVLRNLHVSDGSDGQKLLGWSTDAVVPYRRRFLIWVDYYRGMIIAAVSPESDTKMPNLKLRYVPLPVYTAARTVHGFDGRENPGVSRSLCVTRSGVKFDRRRQQADQRLRRW</sequence>
<dbReference type="HOGENOM" id="CLU_1202507_0_0_1"/>
<dbReference type="OMA" id="DPENTEW"/>
<feature type="compositionally biased region" description="Polar residues" evidence="1">
    <location>
        <begin position="37"/>
        <end position="51"/>
    </location>
</feature>
<dbReference type="InterPro" id="IPR011676">
    <property type="entry name" value="DUF1618"/>
</dbReference>
<protein>
    <recommendedName>
        <fullName evidence="2">DUF1618 domain-containing protein</fullName>
    </recommendedName>
</protein>
<organism evidence="3 4">
    <name type="scientific">Setaria italica</name>
    <name type="common">Foxtail millet</name>
    <name type="synonym">Panicum italicum</name>
    <dbReference type="NCBI Taxonomy" id="4555"/>
    <lineage>
        <taxon>Eukaryota</taxon>
        <taxon>Viridiplantae</taxon>
        <taxon>Streptophyta</taxon>
        <taxon>Embryophyta</taxon>
        <taxon>Tracheophyta</taxon>
        <taxon>Spermatophyta</taxon>
        <taxon>Magnoliopsida</taxon>
        <taxon>Liliopsida</taxon>
        <taxon>Poales</taxon>
        <taxon>Poaceae</taxon>
        <taxon>PACMAD clade</taxon>
        <taxon>Panicoideae</taxon>
        <taxon>Panicodae</taxon>
        <taxon>Paniceae</taxon>
        <taxon>Cenchrinae</taxon>
        <taxon>Setaria</taxon>
    </lineage>
</organism>
<feature type="region of interest" description="Disordered" evidence="1">
    <location>
        <begin position="25"/>
        <end position="53"/>
    </location>
</feature>
<accession>K3ZLE1</accession>
<dbReference type="PANTHER" id="PTHR33074">
    <property type="entry name" value="EXPRESSED PROTEIN-RELATED"/>
    <property type="match status" value="1"/>
</dbReference>
<evidence type="ECO:0000313" key="4">
    <source>
        <dbReference type="Proteomes" id="UP000004995"/>
    </source>
</evidence>
<dbReference type="AlphaFoldDB" id="K3ZLE1"/>
<reference evidence="4" key="1">
    <citation type="journal article" date="2012" name="Nat. Biotechnol.">
        <title>Reference genome sequence of the model plant Setaria.</title>
        <authorList>
            <person name="Bennetzen J.L."/>
            <person name="Schmutz J."/>
            <person name="Wang H."/>
            <person name="Percifield R."/>
            <person name="Hawkins J."/>
            <person name="Pontaroli A.C."/>
            <person name="Estep M."/>
            <person name="Feng L."/>
            <person name="Vaughn J.N."/>
            <person name="Grimwood J."/>
            <person name="Jenkins J."/>
            <person name="Barry K."/>
            <person name="Lindquist E."/>
            <person name="Hellsten U."/>
            <person name="Deshpande S."/>
            <person name="Wang X."/>
            <person name="Wu X."/>
            <person name="Mitros T."/>
            <person name="Triplett J."/>
            <person name="Yang X."/>
            <person name="Ye C.Y."/>
            <person name="Mauro-Herrera M."/>
            <person name="Wang L."/>
            <person name="Li P."/>
            <person name="Sharma M."/>
            <person name="Sharma R."/>
            <person name="Ronald P.C."/>
            <person name="Panaud O."/>
            <person name="Kellogg E.A."/>
            <person name="Brutnell T.P."/>
            <person name="Doust A.N."/>
            <person name="Tuskan G.A."/>
            <person name="Rokhsar D."/>
            <person name="Devos K.M."/>
        </authorList>
    </citation>
    <scope>NUCLEOTIDE SEQUENCE [LARGE SCALE GENOMIC DNA]</scope>
    <source>
        <strain evidence="4">cv. Yugu1</strain>
    </source>
</reference>
<proteinExistence type="predicted"/>
<feature type="domain" description="DUF1618" evidence="2">
    <location>
        <begin position="154"/>
        <end position="217"/>
    </location>
</feature>
<dbReference type="InParanoid" id="K3ZLE1"/>
<dbReference type="EMBL" id="AGNK02004625">
    <property type="status" value="NOT_ANNOTATED_CDS"/>
    <property type="molecule type" value="Genomic_DNA"/>
</dbReference>
<dbReference type="Gramene" id="KQK93646">
    <property type="protein sequence ID" value="KQK93646"/>
    <property type="gene ID" value="SETIT_027398mg"/>
</dbReference>
<dbReference type="EnsemblPlants" id="KQK93646">
    <property type="protein sequence ID" value="KQK93646"/>
    <property type="gene ID" value="SETIT_027398mg"/>
</dbReference>
<evidence type="ECO:0000259" key="2">
    <source>
        <dbReference type="Pfam" id="PF07762"/>
    </source>
</evidence>
<dbReference type="Pfam" id="PF07762">
    <property type="entry name" value="DUF1618"/>
    <property type="match status" value="1"/>
</dbReference>
<dbReference type="eggNOG" id="ENOG502R408">
    <property type="taxonomic scope" value="Eukaryota"/>
</dbReference>
<keyword evidence="4" id="KW-1185">Reference proteome</keyword>
<dbReference type="Proteomes" id="UP000004995">
    <property type="component" value="Unassembled WGS sequence"/>
</dbReference>
<reference evidence="3" key="2">
    <citation type="submission" date="2018-08" db="UniProtKB">
        <authorList>
            <consortium name="EnsemblPlants"/>
        </authorList>
    </citation>
    <scope>IDENTIFICATION</scope>
    <source>
        <strain evidence="3">Yugu1</strain>
    </source>
</reference>
<name>K3ZLE1_SETIT</name>
<evidence type="ECO:0000313" key="3">
    <source>
        <dbReference type="EnsemblPlants" id="KQK93646"/>
    </source>
</evidence>
<evidence type="ECO:0000256" key="1">
    <source>
        <dbReference type="SAM" id="MobiDB-lite"/>
    </source>
</evidence>
<dbReference type="PANTHER" id="PTHR33074:SF75">
    <property type="entry name" value="OS01G0189800 PROTEIN"/>
    <property type="match status" value="1"/>
</dbReference>